<dbReference type="Proteomes" id="UP001472978">
    <property type="component" value="Unassembled WGS sequence"/>
</dbReference>
<sequence>MSNGLYQRLACDCGAVCLLVCGAPLGGAVDPAGEPATLWPLEAVQVGEGVDELVSREASGGVGLSCRRCGEVVGVEHAEAGVVALPGAADNAQDAAPPAAPSRAALEALGYRFPSKGNG</sequence>
<protein>
    <recommendedName>
        <fullName evidence="3">DUF2946 domain-containing protein</fullName>
    </recommendedName>
</protein>
<proteinExistence type="predicted"/>
<accession>A0ABV1N8N1</accession>
<gene>
    <name evidence="1" type="ORF">ABE957_15605</name>
</gene>
<evidence type="ECO:0000313" key="1">
    <source>
        <dbReference type="EMBL" id="MEQ6890097.1"/>
    </source>
</evidence>
<evidence type="ECO:0008006" key="3">
    <source>
        <dbReference type="Google" id="ProtNLM"/>
    </source>
</evidence>
<comment type="caution">
    <text evidence="1">The sequence shown here is derived from an EMBL/GenBank/DDBJ whole genome shotgun (WGS) entry which is preliminary data.</text>
</comment>
<name>A0ABV1N8N1_9GAMM</name>
<dbReference type="EMBL" id="JBEGCI010000016">
    <property type="protein sequence ID" value="MEQ6890097.1"/>
    <property type="molecule type" value="Genomic_DNA"/>
</dbReference>
<evidence type="ECO:0000313" key="2">
    <source>
        <dbReference type="Proteomes" id="UP001472978"/>
    </source>
</evidence>
<dbReference type="RefSeq" id="WP_349759590.1">
    <property type="nucleotide sequence ID" value="NZ_JBEGCI010000016.1"/>
</dbReference>
<organism evidence="1 2">
    <name type="scientific">Halomonas pelophila</name>
    <dbReference type="NCBI Taxonomy" id="3151122"/>
    <lineage>
        <taxon>Bacteria</taxon>
        <taxon>Pseudomonadati</taxon>
        <taxon>Pseudomonadota</taxon>
        <taxon>Gammaproteobacteria</taxon>
        <taxon>Oceanospirillales</taxon>
        <taxon>Halomonadaceae</taxon>
        <taxon>Halomonas</taxon>
    </lineage>
</organism>
<reference evidence="1 2" key="1">
    <citation type="submission" date="2024-05" db="EMBL/GenBank/DDBJ databases">
        <title>Halomonas sp. CS7 16S ribosomal RNA gene Genome sequencing and assembly.</title>
        <authorList>
            <person name="Yook S."/>
        </authorList>
    </citation>
    <scope>NUCLEOTIDE SEQUENCE [LARGE SCALE GENOMIC DNA]</scope>
    <source>
        <strain evidence="1 2">CS7</strain>
    </source>
</reference>
<keyword evidence="2" id="KW-1185">Reference proteome</keyword>